<dbReference type="GO" id="GO:0005525">
    <property type="term" value="F:GTP binding"/>
    <property type="evidence" value="ECO:0007669"/>
    <property type="project" value="UniProtKB-UniRule"/>
</dbReference>
<protein>
    <recommendedName>
        <fullName evidence="10">Probable GTP-binding protein EngB</fullName>
    </recommendedName>
</protein>
<reference evidence="13" key="2">
    <citation type="submission" date="2021-04" db="EMBL/GenBank/DDBJ databases">
        <title>Novel species in family Eggerthellaceae.</title>
        <authorList>
            <person name="Zhang G."/>
        </authorList>
    </citation>
    <scope>NUCLEOTIDE SEQUENCE</scope>
    <source>
        <strain evidence="13">Zg-886</strain>
    </source>
</reference>
<comment type="function">
    <text evidence="10">Necessary for normal cell division and for the maintenance of normal septation.</text>
</comment>
<evidence type="ECO:0000256" key="9">
    <source>
        <dbReference type="ARBA" id="ARBA00023306"/>
    </source>
</evidence>
<keyword evidence="14" id="KW-1185">Reference proteome</keyword>
<dbReference type="PANTHER" id="PTHR11649">
    <property type="entry name" value="MSS1/TRME-RELATED GTP-BINDING PROTEIN"/>
    <property type="match status" value="1"/>
</dbReference>
<evidence type="ECO:0000256" key="2">
    <source>
        <dbReference type="ARBA" id="ARBA00009638"/>
    </source>
</evidence>
<dbReference type="InterPro" id="IPR027417">
    <property type="entry name" value="P-loop_NTPase"/>
</dbReference>
<gene>
    <name evidence="10" type="primary">engB</name>
    <name evidence="12" type="ORF">GMI68_06100</name>
    <name evidence="13" type="ORF">J7S26_02580</name>
</gene>
<keyword evidence="7 10" id="KW-0342">GTP-binding</keyword>
<keyword evidence="3 10" id="KW-0132">Cell division</keyword>
<dbReference type="GO" id="GO:0000917">
    <property type="term" value="P:division septum assembly"/>
    <property type="evidence" value="ECO:0007669"/>
    <property type="project" value="UniProtKB-KW"/>
</dbReference>
<name>A0A9E6SUS7_9ACTN</name>
<comment type="similarity">
    <text evidence="2 10">Belongs to the TRAFAC class TrmE-Era-EngA-EngB-Septin-like GTPase superfamily. EngB GTPase family.</text>
</comment>
<evidence type="ECO:0000313" key="13">
    <source>
        <dbReference type="EMBL" id="QTU84820.1"/>
    </source>
</evidence>
<dbReference type="GO" id="GO:0046872">
    <property type="term" value="F:metal ion binding"/>
    <property type="evidence" value="ECO:0007669"/>
    <property type="project" value="UniProtKB-KW"/>
</dbReference>
<organism evidence="13 15">
    <name type="scientific">Xiamenia xianingshaonis</name>
    <dbReference type="NCBI Taxonomy" id="2682776"/>
    <lineage>
        <taxon>Bacteria</taxon>
        <taxon>Bacillati</taxon>
        <taxon>Actinomycetota</taxon>
        <taxon>Coriobacteriia</taxon>
        <taxon>Eggerthellales</taxon>
        <taxon>Eggerthellaceae</taxon>
        <taxon>Xiamenia</taxon>
    </lineage>
</organism>
<evidence type="ECO:0000256" key="3">
    <source>
        <dbReference type="ARBA" id="ARBA00022618"/>
    </source>
</evidence>
<evidence type="ECO:0000313" key="12">
    <source>
        <dbReference type="EMBL" id="NHM14337.1"/>
    </source>
</evidence>
<comment type="cofactor">
    <cofactor evidence="1">
        <name>Mg(2+)</name>
        <dbReference type="ChEBI" id="CHEBI:18420"/>
    </cofactor>
</comment>
<accession>A0A9E6SUS7</accession>
<dbReference type="PANTHER" id="PTHR11649:SF13">
    <property type="entry name" value="ENGB-TYPE G DOMAIN-CONTAINING PROTEIN"/>
    <property type="match status" value="1"/>
</dbReference>
<dbReference type="Gene3D" id="3.40.50.300">
    <property type="entry name" value="P-loop containing nucleotide triphosphate hydrolases"/>
    <property type="match status" value="1"/>
</dbReference>
<dbReference type="EMBL" id="CP072829">
    <property type="protein sequence ID" value="QTU84820.1"/>
    <property type="molecule type" value="Genomic_DNA"/>
</dbReference>
<dbReference type="Pfam" id="PF01926">
    <property type="entry name" value="MMR_HSR1"/>
    <property type="match status" value="1"/>
</dbReference>
<dbReference type="SUPFAM" id="SSF52540">
    <property type="entry name" value="P-loop containing nucleoside triphosphate hydrolases"/>
    <property type="match status" value="1"/>
</dbReference>
<evidence type="ECO:0000256" key="5">
    <source>
        <dbReference type="ARBA" id="ARBA00022741"/>
    </source>
</evidence>
<sequence length="195" mass="21648">MNFNNVRYERSFGTSSQLPPSTMPEISFAGRSNVGKSSLINRLFNRKALAKVSGTPGKTSTINFFEAGDVRFVDLPGYGYAKVSKSEKGRWSELIEGYFNQDRDFLLVLSLIDIRHPAQPLDENMIAFLQDAELPFAVVLTKADKLTPNKQRQQKAAITRQLDLGPDVPIVVTSSEKGIGIDELRKLVSAEVRNA</sequence>
<dbReference type="RefSeq" id="WP_165059142.1">
    <property type="nucleotide sequence ID" value="NZ_CP072829.1"/>
</dbReference>
<evidence type="ECO:0000256" key="7">
    <source>
        <dbReference type="ARBA" id="ARBA00023134"/>
    </source>
</evidence>
<evidence type="ECO:0000313" key="15">
    <source>
        <dbReference type="Proteomes" id="UP000671910"/>
    </source>
</evidence>
<keyword evidence="9 10" id="KW-0131">Cell cycle</keyword>
<evidence type="ECO:0000259" key="11">
    <source>
        <dbReference type="PROSITE" id="PS51706"/>
    </source>
</evidence>
<evidence type="ECO:0000256" key="1">
    <source>
        <dbReference type="ARBA" id="ARBA00001946"/>
    </source>
</evidence>
<evidence type="ECO:0000256" key="8">
    <source>
        <dbReference type="ARBA" id="ARBA00023210"/>
    </source>
</evidence>
<evidence type="ECO:0000256" key="10">
    <source>
        <dbReference type="HAMAP-Rule" id="MF_00321"/>
    </source>
</evidence>
<keyword evidence="5 10" id="KW-0547">Nucleotide-binding</keyword>
<dbReference type="InterPro" id="IPR019987">
    <property type="entry name" value="GTP-bd_ribosome_bio_YsxC"/>
</dbReference>
<dbReference type="GO" id="GO:0005829">
    <property type="term" value="C:cytosol"/>
    <property type="evidence" value="ECO:0007669"/>
    <property type="project" value="TreeGrafter"/>
</dbReference>
<reference evidence="12 14" key="1">
    <citation type="submission" date="2019-11" db="EMBL/GenBank/DDBJ databases">
        <title>Eggerthellaceae novel genus isolated from the rectal contents of marmort.</title>
        <authorList>
            <person name="Zhang G."/>
        </authorList>
    </citation>
    <scope>NUCLEOTIDE SEQUENCE [LARGE SCALE GENOMIC DNA]</scope>
    <source>
        <strain evidence="12">Zg-886</strain>
        <strain evidence="14">zg-886</strain>
    </source>
</reference>
<proteinExistence type="inferred from homology"/>
<evidence type="ECO:0000256" key="4">
    <source>
        <dbReference type="ARBA" id="ARBA00022723"/>
    </source>
</evidence>
<dbReference type="InterPro" id="IPR006073">
    <property type="entry name" value="GTP-bd"/>
</dbReference>
<dbReference type="Proteomes" id="UP000636394">
    <property type="component" value="Unassembled WGS sequence"/>
</dbReference>
<dbReference type="PROSITE" id="PS51706">
    <property type="entry name" value="G_ENGB"/>
    <property type="match status" value="1"/>
</dbReference>
<keyword evidence="6" id="KW-0460">Magnesium</keyword>
<dbReference type="CDD" id="cd01876">
    <property type="entry name" value="YihA_EngB"/>
    <property type="match status" value="1"/>
</dbReference>
<dbReference type="AlphaFoldDB" id="A0A9E6SUS7"/>
<dbReference type="EMBL" id="WPCR01000007">
    <property type="protein sequence ID" value="NHM14337.1"/>
    <property type="molecule type" value="Genomic_DNA"/>
</dbReference>
<keyword evidence="4" id="KW-0479">Metal-binding</keyword>
<dbReference type="HAMAP" id="MF_00321">
    <property type="entry name" value="GTPase_EngB"/>
    <property type="match status" value="1"/>
</dbReference>
<dbReference type="KEGG" id="ebz:J7S26_02580"/>
<dbReference type="Proteomes" id="UP000671910">
    <property type="component" value="Chromosome"/>
</dbReference>
<evidence type="ECO:0000256" key="6">
    <source>
        <dbReference type="ARBA" id="ARBA00022842"/>
    </source>
</evidence>
<keyword evidence="8 10" id="KW-0717">Septation</keyword>
<dbReference type="InterPro" id="IPR030393">
    <property type="entry name" value="G_ENGB_dom"/>
</dbReference>
<evidence type="ECO:0000313" key="14">
    <source>
        <dbReference type="Proteomes" id="UP000636394"/>
    </source>
</evidence>
<dbReference type="NCBIfam" id="TIGR03598">
    <property type="entry name" value="GTPase_YsxC"/>
    <property type="match status" value="1"/>
</dbReference>
<feature type="domain" description="EngB-type G" evidence="11">
    <location>
        <begin position="22"/>
        <end position="194"/>
    </location>
</feature>